<dbReference type="GO" id="GO:0005886">
    <property type="term" value="C:plasma membrane"/>
    <property type="evidence" value="ECO:0007669"/>
    <property type="project" value="TreeGrafter"/>
</dbReference>
<evidence type="ECO:0000256" key="6">
    <source>
        <dbReference type="SAM" id="Phobius"/>
    </source>
</evidence>
<dbReference type="VEuPathDB" id="FungiDB:NEUTE1DRAFT_35109"/>
<feature type="compositionally biased region" description="Gly residues" evidence="5">
    <location>
        <begin position="803"/>
        <end position="815"/>
    </location>
</feature>
<dbReference type="AlphaFoldDB" id="F8MDT5"/>
<evidence type="ECO:0000313" key="8">
    <source>
        <dbReference type="Proteomes" id="UP000008065"/>
    </source>
</evidence>
<feature type="transmembrane region" description="Helical" evidence="6">
    <location>
        <begin position="292"/>
        <end position="313"/>
    </location>
</feature>
<keyword evidence="2 6" id="KW-0812">Transmembrane</keyword>
<dbReference type="GeneID" id="20827500"/>
<feature type="transmembrane region" description="Helical" evidence="6">
    <location>
        <begin position="159"/>
        <end position="180"/>
    </location>
</feature>
<feature type="transmembrane region" description="Helical" evidence="6">
    <location>
        <begin position="717"/>
        <end position="739"/>
    </location>
</feature>
<feature type="transmembrane region" description="Helical" evidence="6">
    <location>
        <begin position="936"/>
        <end position="960"/>
    </location>
</feature>
<proteinExistence type="predicted"/>
<protein>
    <recommendedName>
        <fullName evidence="9">Major facilitator superfamily (MFS) profile domain-containing protein</fullName>
    </recommendedName>
</protein>
<keyword evidence="3 6" id="KW-1133">Transmembrane helix</keyword>
<name>F8MDT5_NEUT8</name>
<dbReference type="HOGENOM" id="CLU_008455_13_6_1"/>
<dbReference type="InterPro" id="IPR036259">
    <property type="entry name" value="MFS_trans_sf"/>
</dbReference>
<evidence type="ECO:0000313" key="7">
    <source>
        <dbReference type="EMBL" id="EGO61523.1"/>
    </source>
</evidence>
<feature type="transmembrane region" description="Helical" evidence="6">
    <location>
        <begin position="972"/>
        <end position="990"/>
    </location>
</feature>
<feature type="transmembrane region" description="Helical" evidence="6">
    <location>
        <begin position="217"/>
        <end position="236"/>
    </location>
</feature>
<feature type="transmembrane region" description="Helical" evidence="6">
    <location>
        <begin position="759"/>
        <end position="780"/>
    </location>
</feature>
<feature type="transmembrane region" description="Helical" evidence="6">
    <location>
        <begin position="865"/>
        <end position="884"/>
    </location>
</feature>
<feature type="compositionally biased region" description="Acidic residues" evidence="5">
    <location>
        <begin position="468"/>
        <end position="478"/>
    </location>
</feature>
<dbReference type="EMBL" id="GL891302">
    <property type="protein sequence ID" value="EGO61523.1"/>
    <property type="molecule type" value="Genomic_DNA"/>
</dbReference>
<feature type="region of interest" description="Disordered" evidence="5">
    <location>
        <begin position="790"/>
        <end position="837"/>
    </location>
</feature>
<dbReference type="RefSeq" id="XP_009847089.1">
    <property type="nucleotide sequence ID" value="XM_009848787.1"/>
</dbReference>
<reference evidence="8" key="1">
    <citation type="journal article" date="2011" name="Genetics">
        <title>Massive changes in genome architecture accompany the transition to self-fertility in the filamentous fungus Neurospora tetrasperma.</title>
        <authorList>
            <person name="Ellison C.E."/>
            <person name="Stajich J.E."/>
            <person name="Jacobson D.J."/>
            <person name="Natvig D.O."/>
            <person name="Lapidus A."/>
            <person name="Foster B."/>
            <person name="Aerts A."/>
            <person name="Riley R."/>
            <person name="Lindquist E.A."/>
            <person name="Grigoriev I.V."/>
            <person name="Taylor J.W."/>
        </authorList>
    </citation>
    <scope>NUCLEOTIDE SEQUENCE [LARGE SCALE GENOMIC DNA]</scope>
    <source>
        <strain evidence="8">FGSC 2508 / P0657</strain>
    </source>
</reference>
<accession>F8MDT5</accession>
<dbReference type="PANTHER" id="PTHR23502">
    <property type="entry name" value="MAJOR FACILITATOR SUPERFAMILY"/>
    <property type="match status" value="1"/>
</dbReference>
<organism evidence="7 8">
    <name type="scientific">Neurospora tetrasperma (strain FGSC 2508 / ATCC MYA-4615 / P0657)</name>
    <dbReference type="NCBI Taxonomy" id="510951"/>
    <lineage>
        <taxon>Eukaryota</taxon>
        <taxon>Fungi</taxon>
        <taxon>Dikarya</taxon>
        <taxon>Ascomycota</taxon>
        <taxon>Pezizomycotina</taxon>
        <taxon>Sordariomycetes</taxon>
        <taxon>Sordariomycetidae</taxon>
        <taxon>Sordariales</taxon>
        <taxon>Sordariaceae</taxon>
        <taxon>Neurospora</taxon>
    </lineage>
</organism>
<keyword evidence="4 6" id="KW-0472">Membrane</keyword>
<dbReference type="SUPFAM" id="SSF103473">
    <property type="entry name" value="MFS general substrate transporter"/>
    <property type="match status" value="1"/>
</dbReference>
<gene>
    <name evidence="7" type="ORF">NEUTE1DRAFT_35109</name>
</gene>
<dbReference type="KEGG" id="nte:NEUTE1DRAFT35109"/>
<dbReference type="GO" id="GO:0022857">
    <property type="term" value="F:transmembrane transporter activity"/>
    <property type="evidence" value="ECO:0007669"/>
    <property type="project" value="InterPro"/>
</dbReference>
<dbReference type="InterPro" id="IPR011701">
    <property type="entry name" value="MFS"/>
</dbReference>
<dbReference type="Pfam" id="PF07690">
    <property type="entry name" value="MFS_1"/>
    <property type="match status" value="1"/>
</dbReference>
<dbReference type="Proteomes" id="UP000008065">
    <property type="component" value="Unassembled WGS sequence"/>
</dbReference>
<evidence type="ECO:0000256" key="4">
    <source>
        <dbReference type="ARBA" id="ARBA00023136"/>
    </source>
</evidence>
<dbReference type="PANTHER" id="PTHR23502:SF181">
    <property type="entry name" value="MAJOR FACILITATOR SUPERFAMILY (MFS) PROFILE DOMAIN-CONTAINING PROTEIN"/>
    <property type="match status" value="1"/>
</dbReference>
<sequence length="1040" mass="112811">MITFGPRYSFLLATDSASRLRRAGSDPPANARKEEDARTLRQLTANARSTKLNHPGGIDKFDDLFGGIDPSRSSSSSSSSSSTDMPGWRYAFALSKDAVKAATPPGTVVRLLEHNHNHNHTQPPQQIDYTQFPIPTSDPSDPLNWARWRKLSCLCSLCYYAFVCSFASASLAPALGVWNVSFPSDARGIEELSRLTFLNVLVLGLGNIFLVPLANAYGRRIVLVGSVLMLFVATACGTRDNGIQGKEGRRGMMYEGMLVIRIFQGLGSSVSETLGPVVVGEMFFVRERGRWMALYTASLAGGSAIGGICGGYISTRYGWFGIFWVTAALTGVALLAMVFLVPETLFERGPLCFPAIAAACRKERHRHRHGQHRNHHHDIAEEEKEIDGGGVDGQYRHSNRRSSVRRYYFQPTRTPYLSLGTLPSIRMTMPSRFITSVYTPLNINTNQPQYFRDYWDPRLGLTWYETASESEDEDESEEERLSMGGHGRESSLPTVLRPPPPTAAAAQGGRDVAAGGLFASPGGISARRATAQRPRYRLFPPSEVDMRPILCHEPAPPRRDTNDHLNHFFTHGGGAFVSPFNNGGNSVFSSVPSSQDPPTTHYEPYTYLRSLRFFIFFPPRQRPPPPHTPFDLPFPELSPSSTYQYSPHNFSPNPNLHPNPNPVFRPRHNPTILKPSFFHFDSSPSSSPTQILPFPFPGTTTTPKSLWRHFLSPILTLRLPAVWIATLHSSLLIGSVSVLSTLGPSLLASAPYYWTPDHAGAVLFGGAVMGIVLGGLYVFVVGDEKMKGGVAGTSEGRARGEGGRGGGARGGGGSTRRGRGSSSRGRRGERGGRTGGKMERIKSWGERLFGSGNSDYGYAEAESRLMVALPGLVIATAGLLVWGFCGEYGPALDAAAASAAGNNSTSGGNGNVTVGVGPGLGSGNGGGGYGVNRYSWLGLMFAFGMVGFGMAGVPGVWFNYLIDSYANLASDCFVMICISRGLVPFVWTFFVSEWVAKQGYLIPFGGLTAILGVLSLLLIPVIWYGKRTRIATARFVVGNQ</sequence>
<comment type="subcellular location">
    <subcellularLocation>
        <location evidence="1">Membrane</location>
        <topology evidence="1">Multi-pass membrane protein</topology>
    </subcellularLocation>
</comment>
<keyword evidence="8" id="KW-1185">Reference proteome</keyword>
<evidence type="ECO:0000256" key="3">
    <source>
        <dbReference type="ARBA" id="ARBA00022989"/>
    </source>
</evidence>
<feature type="compositionally biased region" description="Basic residues" evidence="5">
    <location>
        <begin position="816"/>
        <end position="825"/>
    </location>
</feature>
<feature type="transmembrane region" description="Helical" evidence="6">
    <location>
        <begin position="1002"/>
        <end position="1024"/>
    </location>
</feature>
<feature type="compositionally biased region" description="Basic and acidic residues" evidence="5">
    <location>
        <begin position="826"/>
        <end position="837"/>
    </location>
</feature>
<evidence type="ECO:0000256" key="1">
    <source>
        <dbReference type="ARBA" id="ARBA00004141"/>
    </source>
</evidence>
<feature type="region of interest" description="Disordered" evidence="5">
    <location>
        <begin position="467"/>
        <end position="508"/>
    </location>
</feature>
<evidence type="ECO:0000256" key="2">
    <source>
        <dbReference type="ARBA" id="ARBA00022692"/>
    </source>
</evidence>
<evidence type="ECO:0000256" key="5">
    <source>
        <dbReference type="SAM" id="MobiDB-lite"/>
    </source>
</evidence>
<feature type="transmembrane region" description="Helical" evidence="6">
    <location>
        <begin position="192"/>
        <end position="211"/>
    </location>
</feature>
<dbReference type="OrthoDB" id="2533084at2759"/>
<dbReference type="Gene3D" id="1.20.1250.20">
    <property type="entry name" value="MFS general substrate transporter like domains"/>
    <property type="match status" value="1"/>
</dbReference>
<evidence type="ECO:0008006" key="9">
    <source>
        <dbReference type="Google" id="ProtNLM"/>
    </source>
</evidence>
<feature type="transmembrane region" description="Helical" evidence="6">
    <location>
        <begin position="319"/>
        <end position="341"/>
    </location>
</feature>